<dbReference type="InterPro" id="IPR016024">
    <property type="entry name" value="ARM-type_fold"/>
</dbReference>
<keyword evidence="6" id="KW-1185">Reference proteome</keyword>
<feature type="domain" description="Myb-like" evidence="3">
    <location>
        <begin position="44"/>
        <end position="95"/>
    </location>
</feature>
<feature type="repeat" description="ARM" evidence="1">
    <location>
        <begin position="793"/>
        <end position="835"/>
    </location>
</feature>
<dbReference type="Pfam" id="PF00514">
    <property type="entry name" value="Arm"/>
    <property type="match status" value="4"/>
</dbReference>
<dbReference type="PROSITE" id="PS50176">
    <property type="entry name" value="ARM_REPEAT"/>
    <property type="match status" value="10"/>
</dbReference>
<dbReference type="PROSITE" id="PS50090">
    <property type="entry name" value="MYB_LIKE"/>
    <property type="match status" value="1"/>
</dbReference>
<dbReference type="Proteomes" id="UP001209570">
    <property type="component" value="Unassembled WGS sequence"/>
</dbReference>
<dbReference type="PROSITE" id="PS51294">
    <property type="entry name" value="HTH_MYB"/>
    <property type="match status" value="1"/>
</dbReference>
<evidence type="ECO:0000259" key="4">
    <source>
        <dbReference type="PROSITE" id="PS51294"/>
    </source>
</evidence>
<feature type="domain" description="HTH myb-type" evidence="4">
    <location>
        <begin position="52"/>
        <end position="99"/>
    </location>
</feature>
<dbReference type="SUPFAM" id="SSF48371">
    <property type="entry name" value="ARM repeat"/>
    <property type="match status" value="3"/>
</dbReference>
<feature type="repeat" description="ARM" evidence="1">
    <location>
        <begin position="958"/>
        <end position="1000"/>
    </location>
</feature>
<protein>
    <submittedName>
        <fullName evidence="5">Uncharacterized protein</fullName>
    </submittedName>
</protein>
<gene>
    <name evidence="5" type="ORF">P43SY_007354</name>
</gene>
<dbReference type="InterPro" id="IPR000225">
    <property type="entry name" value="Armadillo"/>
</dbReference>
<dbReference type="PANTHER" id="PTHR23315:SF7">
    <property type="entry name" value="U-BOX DOMAIN-CONTAINING PROTEIN 4"/>
    <property type="match status" value="1"/>
</dbReference>
<evidence type="ECO:0000256" key="2">
    <source>
        <dbReference type="SAM" id="MobiDB-lite"/>
    </source>
</evidence>
<dbReference type="InterPro" id="IPR017930">
    <property type="entry name" value="Myb_dom"/>
</dbReference>
<evidence type="ECO:0000256" key="1">
    <source>
        <dbReference type="PROSITE-ProRule" id="PRU00259"/>
    </source>
</evidence>
<comment type="caution">
    <text evidence="5">The sequence shown here is derived from an EMBL/GenBank/DDBJ whole genome shotgun (WGS) entry which is preliminary data.</text>
</comment>
<proteinExistence type="predicted"/>
<dbReference type="Pfam" id="PF00249">
    <property type="entry name" value="Myb_DNA-binding"/>
    <property type="match status" value="1"/>
</dbReference>
<dbReference type="InterPro" id="IPR011989">
    <property type="entry name" value="ARM-like"/>
</dbReference>
<evidence type="ECO:0000313" key="5">
    <source>
        <dbReference type="EMBL" id="KAJ0405713.1"/>
    </source>
</evidence>
<dbReference type="SMART" id="SM00185">
    <property type="entry name" value="ARM"/>
    <property type="match status" value="17"/>
</dbReference>
<feature type="repeat" description="ARM" evidence="1">
    <location>
        <begin position="485"/>
        <end position="531"/>
    </location>
</feature>
<feature type="repeat" description="ARM" evidence="1">
    <location>
        <begin position="876"/>
        <end position="918"/>
    </location>
</feature>
<feature type="repeat" description="ARM" evidence="1">
    <location>
        <begin position="614"/>
        <end position="657"/>
    </location>
</feature>
<dbReference type="EMBL" id="JAKCXM010000041">
    <property type="protein sequence ID" value="KAJ0405713.1"/>
    <property type="molecule type" value="Genomic_DNA"/>
</dbReference>
<evidence type="ECO:0000259" key="3">
    <source>
        <dbReference type="PROSITE" id="PS50090"/>
    </source>
</evidence>
<dbReference type="Pfam" id="PF13513">
    <property type="entry name" value="HEAT_EZ"/>
    <property type="match status" value="1"/>
</dbReference>
<dbReference type="CDD" id="cd00167">
    <property type="entry name" value="SANT"/>
    <property type="match status" value="1"/>
</dbReference>
<feature type="region of interest" description="Disordered" evidence="2">
    <location>
        <begin position="100"/>
        <end position="147"/>
    </location>
</feature>
<feature type="repeat" description="ARM" evidence="1">
    <location>
        <begin position="750"/>
        <end position="777"/>
    </location>
</feature>
<evidence type="ECO:0000313" key="6">
    <source>
        <dbReference type="Proteomes" id="UP001209570"/>
    </source>
</evidence>
<dbReference type="SUPFAM" id="SSF46689">
    <property type="entry name" value="Homeodomain-like"/>
    <property type="match status" value="1"/>
</dbReference>
<dbReference type="Gene3D" id="1.10.10.60">
    <property type="entry name" value="Homeodomain-like"/>
    <property type="match status" value="1"/>
</dbReference>
<dbReference type="InterPro" id="IPR009057">
    <property type="entry name" value="Homeodomain-like_sf"/>
</dbReference>
<dbReference type="SMART" id="SM00717">
    <property type="entry name" value="SANT"/>
    <property type="match status" value="1"/>
</dbReference>
<feature type="compositionally biased region" description="Basic and acidic residues" evidence="2">
    <location>
        <begin position="102"/>
        <end position="113"/>
    </location>
</feature>
<feature type="repeat" description="ARM" evidence="1">
    <location>
        <begin position="1000"/>
        <end position="1042"/>
    </location>
</feature>
<feature type="compositionally biased region" description="Low complexity" evidence="2">
    <location>
        <begin position="123"/>
        <end position="137"/>
    </location>
</feature>
<dbReference type="Gene3D" id="1.25.10.10">
    <property type="entry name" value="Leucine-rich Repeat Variant"/>
    <property type="match status" value="7"/>
</dbReference>
<dbReference type="PANTHER" id="PTHR23315">
    <property type="entry name" value="U BOX DOMAIN-CONTAINING"/>
    <property type="match status" value="1"/>
</dbReference>
<accession>A0AAD5Q944</accession>
<dbReference type="InterPro" id="IPR001005">
    <property type="entry name" value="SANT/Myb"/>
</dbReference>
<feature type="repeat" description="ARM" evidence="1">
    <location>
        <begin position="530"/>
        <end position="572"/>
    </location>
</feature>
<organism evidence="5 6">
    <name type="scientific">Pythium insidiosum</name>
    <name type="common">Pythiosis disease agent</name>
    <dbReference type="NCBI Taxonomy" id="114742"/>
    <lineage>
        <taxon>Eukaryota</taxon>
        <taxon>Sar</taxon>
        <taxon>Stramenopiles</taxon>
        <taxon>Oomycota</taxon>
        <taxon>Peronosporomycetes</taxon>
        <taxon>Pythiales</taxon>
        <taxon>Pythiaceae</taxon>
        <taxon>Pythium</taxon>
    </lineage>
</organism>
<feature type="repeat" description="ARM" evidence="1">
    <location>
        <begin position="444"/>
        <end position="486"/>
    </location>
</feature>
<feature type="repeat" description="ARM" evidence="1">
    <location>
        <begin position="1041"/>
        <end position="1083"/>
    </location>
</feature>
<name>A0AAD5Q944_PYTIN</name>
<dbReference type="AlphaFoldDB" id="A0AAD5Q944"/>
<reference evidence="5" key="1">
    <citation type="submission" date="2021-12" db="EMBL/GenBank/DDBJ databases">
        <title>Prjna785345.</title>
        <authorList>
            <person name="Rujirawat T."/>
            <person name="Krajaejun T."/>
        </authorList>
    </citation>
    <scope>NUCLEOTIDE SEQUENCE</scope>
    <source>
        <strain evidence="5">Pi057C3</strain>
    </source>
</reference>
<sequence length="1132" mass="121263">MTITRRVQTTLFAADDDANELIRLAPSIVNHGDRFAQGLCDSKRTARRPNLWTVDEHERFLKGLEMFPKGPWRCIAEIVGTRTTRQTMTHAQKYRQKIIRRKQSELQDAPEKPKPRRKRTRATSESSSTASDDCLSSFPPSPQEPSNFLDWRVSEDIEVIAMTKPIEHTELVWNAFQPTDDRRRRVFSPSSFLPFVPTAAASTALQLQLQLKLLLCASAADHDPMPMPTPMPMPSDDDTALPFDDVPPAIELHNGATRIAIWDPARRRALPLASAEHARALVSWLVMAANDAEKECVVAMLATLACEPSNRRVIALAGAIPLVVYMVTTGAPTHKLRAMRTLRNLAFESPENQLQIVAAGGLKALMTVFTKGTEDEQQEAAAAMGLLVQQREVALSSDSGLIGESLDALAASSRSDLQASHAAWLRAKLSYHSIPDDELETLAADIPAIVGLLESANDRHVMRAVAVLRKLARDGENKARIVVAGGIAPLVALLRAPEDRLDGAVRTHAAWTLGHVACNAVSATQIVHEGALPSLIELVDSASVRDREAAAYALRNLACSTQLRAEIGRRGGVAPLTVSVRSRQSSRCEREHALAAIKNLSCQSENQSRVAETGVLPVLLAIVARETTASLVSQAVAVLRNLTWLHPANQELIARHGGVRPLVALLSTGSASQRVHATAALANMATHCDLQCEILAAGTLPPLMDLLLQREPPSASSSSVLVDQHEQALLLIRNVVFESPVNQLRVGASGVIPRLVGILRDGAERLKKQAAAALRNLVWRHPANQGYLSDANGGVAALVALLSPGTKSQREQAAATLANLAADNRHAQERIVRLGAIEPLVELVARGTEPQQEQAMAAIKNLIFVDGTRVQAAIPGVVPAFVQMMVAGTPAQRQHATWALANLACHPTNKSDIVAAGAIRPLVSTLAKGRDTQKQYAAAAVANLASCPEHKAKILAVGGVDPLVDLVMRGNSHQKKQAAWALRNISWDCPDGRRAIADAGGIPALVLLMEKGSDSHREHAAAAVANLACDAEHQAKIAAAGGILSLVSLMVTGNDGQKQQAVWALANLALSAPNRVKIIHAGGVPLLEAIAATGTAEQRRGAEIALSRMAKTLARLQSESSASSRALHSVRG</sequence>